<keyword evidence="8" id="KW-1185">Reference proteome</keyword>
<dbReference type="SMART" id="SM00220">
    <property type="entry name" value="S_TKc"/>
    <property type="match status" value="1"/>
</dbReference>
<dbReference type="InterPro" id="IPR011009">
    <property type="entry name" value="Kinase-like_dom_sf"/>
</dbReference>
<sequence length="807" mass="89007">MNKRIGRFEIIRELGRGAQSVVYLARDPHLQRQVAIKTLHFSRPDPQQDRRLLEEARLVSQLRHPSIVPIFEAGDEQGDLYLVFQYVPGKNLAEYLQQSGALTPAKAIGIMQPILEAISHAHAAGIIHRDLKPSNILIDDDGVPRVMDFGIATRAEGVSNDGGQLVGTPAYMAPEYISQRTSSESSDVFSAGLVLYELLIGQRAVPGSDIQQVMRTIADEDIRLPPEASHTLDEKLAHLLYQALARDPQNRYASAAQMRQALDDYLQPESLTAPADARQSTIEFLLRRMRHKSDFPALSESVGAINRITASENQSIADVSNTILKDFSLTNKILRMVNSVHYRQAGGGTISTVSRAVVVLGLDAVRSIAITVMLFEHLQNKDNANQLKDEFLRANLAGVLAREISSKGATRGDLEQVFICSMFHNLGRLLSQYYFPEESAEIRRVVLQKECSEEAAALQVLGLSFEDLGIGIAETWGFPKLLVNSMHKLPAGSIRRPATAEDRLRMVASLSNELCTVIVDSAPEQQQKELQRIVTRFGDVIQLDEQELRRTVARSFEQVTQLAGTMHINLQQTRLGKQIRVWRGTATVGGPASEARTTKDEAENGLAGTVLSDIAPEAAACERIAEGGYISPVDAEAASEAILMAGIQDVSNALVSEFKVNDVLRIIVETIYRAKGFKRVILCIRDGRSNTMLGRFGFGPDAAEIARRFKFSLVFTPDIFHAALTNGVDILISDTNDPKITTRIPLWFRKAVTAQTFVVFPLCIKGSPLAMIYADREQAGEIVISEKELSLLRTLRNQAVLAVKQSI</sequence>
<dbReference type="SUPFAM" id="SSF55781">
    <property type="entry name" value="GAF domain-like"/>
    <property type="match status" value="1"/>
</dbReference>
<dbReference type="InterPro" id="IPR013976">
    <property type="entry name" value="HDOD"/>
</dbReference>
<dbReference type="Gene3D" id="3.30.450.40">
    <property type="match status" value="1"/>
</dbReference>
<dbReference type="PROSITE" id="PS50011">
    <property type="entry name" value="PROTEIN_KINASE_DOM"/>
    <property type="match status" value="1"/>
</dbReference>
<reference evidence="8" key="1">
    <citation type="submission" date="2016-06" db="EMBL/GenBank/DDBJ databases">
        <authorList>
            <person name="McIlroy S.J."/>
            <person name="Karst S.M."/>
            <person name="Albertsen M."/>
        </authorList>
    </citation>
    <scope>NUCLEOTIDE SEQUENCE [LARGE SCALE GENOMIC DNA]</scope>
</reference>
<dbReference type="Pfam" id="PF00069">
    <property type="entry name" value="Pkinase"/>
    <property type="match status" value="1"/>
</dbReference>
<keyword evidence="7" id="KW-0723">Serine/threonine-protein kinase</keyword>
<keyword evidence="1" id="KW-0808">Transferase</keyword>
<evidence type="ECO:0000256" key="4">
    <source>
        <dbReference type="ARBA" id="ARBA00022840"/>
    </source>
</evidence>
<dbReference type="InterPro" id="IPR000719">
    <property type="entry name" value="Prot_kinase_dom"/>
</dbReference>
<dbReference type="PROSITE" id="PS51833">
    <property type="entry name" value="HDOD"/>
    <property type="match status" value="1"/>
</dbReference>
<accession>A0A1A8XPW2</accession>
<feature type="domain" description="HDOD" evidence="6">
    <location>
        <begin position="295"/>
        <end position="492"/>
    </location>
</feature>
<evidence type="ECO:0000313" key="7">
    <source>
        <dbReference type="EMBL" id="SBT06681.1"/>
    </source>
</evidence>
<name>A0A1A8XPW2_9PROT</name>
<dbReference type="PANTHER" id="PTHR43289:SF6">
    <property type="entry name" value="SERINE_THREONINE-PROTEIN KINASE NEKL-3"/>
    <property type="match status" value="1"/>
</dbReference>
<dbReference type="CDD" id="cd14014">
    <property type="entry name" value="STKc_PknB_like"/>
    <property type="match status" value="1"/>
</dbReference>
<dbReference type="STRING" id="1860102.ACCAA_350079"/>
<dbReference type="GO" id="GO:0004674">
    <property type="term" value="F:protein serine/threonine kinase activity"/>
    <property type="evidence" value="ECO:0007669"/>
    <property type="project" value="UniProtKB-KW"/>
</dbReference>
<protein>
    <submittedName>
        <fullName evidence="7">Serine/threonine protein kinase</fullName>
    </submittedName>
</protein>
<organism evidence="7 8">
    <name type="scientific">Candidatus Accumulibacter aalborgensis</name>
    <dbReference type="NCBI Taxonomy" id="1860102"/>
    <lineage>
        <taxon>Bacteria</taxon>
        <taxon>Pseudomonadati</taxon>
        <taxon>Pseudomonadota</taxon>
        <taxon>Betaproteobacteria</taxon>
        <taxon>Candidatus Accumulibacter</taxon>
    </lineage>
</organism>
<proteinExistence type="predicted"/>
<dbReference type="PANTHER" id="PTHR43289">
    <property type="entry name" value="MITOGEN-ACTIVATED PROTEIN KINASE KINASE KINASE 20-RELATED"/>
    <property type="match status" value="1"/>
</dbReference>
<evidence type="ECO:0000259" key="5">
    <source>
        <dbReference type="PROSITE" id="PS50011"/>
    </source>
</evidence>
<dbReference type="Gene3D" id="3.30.200.20">
    <property type="entry name" value="Phosphorylase Kinase, domain 1"/>
    <property type="match status" value="1"/>
</dbReference>
<evidence type="ECO:0000256" key="2">
    <source>
        <dbReference type="ARBA" id="ARBA00022741"/>
    </source>
</evidence>
<dbReference type="Pfam" id="PF08668">
    <property type="entry name" value="HDOD"/>
    <property type="match status" value="1"/>
</dbReference>
<dbReference type="Proteomes" id="UP000199169">
    <property type="component" value="Unassembled WGS sequence"/>
</dbReference>
<dbReference type="Gene3D" id="1.10.510.10">
    <property type="entry name" value="Transferase(Phosphotransferase) domain 1"/>
    <property type="match status" value="1"/>
</dbReference>
<evidence type="ECO:0000259" key="6">
    <source>
        <dbReference type="PROSITE" id="PS51833"/>
    </source>
</evidence>
<dbReference type="SUPFAM" id="SSF56112">
    <property type="entry name" value="Protein kinase-like (PK-like)"/>
    <property type="match status" value="1"/>
</dbReference>
<evidence type="ECO:0000256" key="3">
    <source>
        <dbReference type="ARBA" id="ARBA00022777"/>
    </source>
</evidence>
<keyword evidence="3 7" id="KW-0418">Kinase</keyword>
<keyword evidence="4" id="KW-0067">ATP-binding</keyword>
<gene>
    <name evidence="7" type="ORF">ACCAA_350079</name>
</gene>
<feature type="domain" description="Protein kinase" evidence="5">
    <location>
        <begin position="8"/>
        <end position="266"/>
    </location>
</feature>
<dbReference type="InterPro" id="IPR029016">
    <property type="entry name" value="GAF-like_dom_sf"/>
</dbReference>
<dbReference type="PROSITE" id="PS00108">
    <property type="entry name" value="PROTEIN_KINASE_ST"/>
    <property type="match status" value="1"/>
</dbReference>
<evidence type="ECO:0000313" key="8">
    <source>
        <dbReference type="Proteomes" id="UP000199169"/>
    </source>
</evidence>
<dbReference type="SUPFAM" id="SSF109604">
    <property type="entry name" value="HD-domain/PDEase-like"/>
    <property type="match status" value="1"/>
</dbReference>
<dbReference type="EMBL" id="FLQX01000111">
    <property type="protein sequence ID" value="SBT06681.1"/>
    <property type="molecule type" value="Genomic_DNA"/>
</dbReference>
<dbReference type="InterPro" id="IPR008271">
    <property type="entry name" value="Ser/Thr_kinase_AS"/>
</dbReference>
<keyword evidence="2" id="KW-0547">Nucleotide-binding</keyword>
<evidence type="ECO:0000256" key="1">
    <source>
        <dbReference type="ARBA" id="ARBA00022679"/>
    </source>
</evidence>
<dbReference type="Gene3D" id="1.10.3210.10">
    <property type="entry name" value="Hypothetical protein af1432"/>
    <property type="match status" value="1"/>
</dbReference>
<dbReference type="GO" id="GO:0005524">
    <property type="term" value="F:ATP binding"/>
    <property type="evidence" value="ECO:0007669"/>
    <property type="project" value="UniProtKB-KW"/>
</dbReference>
<dbReference type="RefSeq" id="WP_186407284.1">
    <property type="nucleotide sequence ID" value="NZ_FLQX01000111.1"/>
</dbReference>
<dbReference type="AlphaFoldDB" id="A0A1A8XPW2"/>